<reference evidence="1" key="2">
    <citation type="submission" date="2025-09" db="UniProtKB">
        <authorList>
            <consortium name="Ensembl"/>
        </authorList>
    </citation>
    <scope>IDENTIFICATION</scope>
</reference>
<accession>A0A8C7AGG9</accession>
<evidence type="ECO:0000313" key="2">
    <source>
        <dbReference type="Proteomes" id="UP000694425"/>
    </source>
</evidence>
<evidence type="ECO:0000313" key="1">
    <source>
        <dbReference type="Ensembl" id="ENSNVIP00000006960.1"/>
    </source>
</evidence>
<keyword evidence="2" id="KW-1185">Reference proteome</keyword>
<reference evidence="1" key="1">
    <citation type="submission" date="2025-08" db="UniProtKB">
        <authorList>
            <consortium name="Ensembl"/>
        </authorList>
    </citation>
    <scope>IDENTIFICATION</scope>
</reference>
<proteinExistence type="predicted"/>
<organism evidence="1 2">
    <name type="scientific">Neovison vison</name>
    <name type="common">American mink</name>
    <name type="synonym">Mustela vison</name>
    <dbReference type="NCBI Taxonomy" id="452646"/>
    <lineage>
        <taxon>Eukaryota</taxon>
        <taxon>Metazoa</taxon>
        <taxon>Chordata</taxon>
        <taxon>Craniata</taxon>
        <taxon>Vertebrata</taxon>
        <taxon>Euteleostomi</taxon>
        <taxon>Mammalia</taxon>
        <taxon>Eutheria</taxon>
        <taxon>Laurasiatheria</taxon>
        <taxon>Carnivora</taxon>
        <taxon>Caniformia</taxon>
        <taxon>Musteloidea</taxon>
        <taxon>Mustelidae</taxon>
        <taxon>Mustelinae</taxon>
        <taxon>Neogale</taxon>
    </lineage>
</organism>
<name>A0A8C7AGG9_NEOVI</name>
<dbReference type="Ensembl" id="ENSNVIT00000008159.1">
    <property type="protein sequence ID" value="ENSNVIP00000006960.1"/>
    <property type="gene ID" value="ENSNVIG00000005531.1"/>
</dbReference>
<dbReference type="Proteomes" id="UP000694425">
    <property type="component" value="Unplaced"/>
</dbReference>
<dbReference type="AlphaFoldDB" id="A0A8C7AGG9"/>
<sequence length="68" mass="8098">EGWLIKSNILTSWTFKKKPLLCPYFLGKHKERIGHRYIETFRSGGVKSKDFMIHQEDCWASDQDHMID</sequence>
<protein>
    <submittedName>
        <fullName evidence="1">Uncharacterized protein</fullName>
    </submittedName>
</protein>